<feature type="transmembrane region" description="Helical" evidence="1">
    <location>
        <begin position="280"/>
        <end position="299"/>
    </location>
</feature>
<feature type="transmembrane region" description="Helical" evidence="1">
    <location>
        <begin position="89"/>
        <end position="109"/>
    </location>
</feature>
<organism evidence="2 3">
    <name type="scientific">Candidatus Magnetobacterium casense</name>
    <dbReference type="NCBI Taxonomy" id="1455061"/>
    <lineage>
        <taxon>Bacteria</taxon>
        <taxon>Pseudomonadati</taxon>
        <taxon>Nitrospirota</taxon>
        <taxon>Thermodesulfovibrionia</taxon>
        <taxon>Thermodesulfovibrionales</taxon>
        <taxon>Candidatus Magnetobacteriaceae</taxon>
        <taxon>Candidatus Magnetobacterium</taxon>
    </lineage>
</organism>
<evidence type="ECO:0000256" key="1">
    <source>
        <dbReference type="SAM" id="Phobius"/>
    </source>
</evidence>
<feature type="transmembrane region" description="Helical" evidence="1">
    <location>
        <begin position="63"/>
        <end position="83"/>
    </location>
</feature>
<gene>
    <name evidence="2" type="ORF">HWQ67_05775</name>
</gene>
<keyword evidence="3" id="KW-1185">Reference proteome</keyword>
<dbReference type="RefSeq" id="WP_218251700.1">
    <property type="nucleotide sequence ID" value="NZ_JABXWD010000071.1"/>
</dbReference>
<sequence length="300" mass="34409">MIQFKVTRYNYWAPYNGIGMVHDVVTGNANAPMQYRILIPMVYRLLETCFGSKMFYEKQIRNVIFIYEPLKILFMFLGLWAFHVYLLTWFGNFSAFTGTLFMALFWVVSFKYDYTDCYLDVVLWSLFCLAAIDGSFWVAAALFALAMLNREVSILMVLIYYLFTGETGNTMLLLLVAGLLYIGMFIVFGYKKKYCTTKEIAGMNWGDLKLLFSNPVQKKKNKIGLPVFNEAFIFLVVVVGIILLVMGYNDYPHLIKMLWLVNIPLFILVLIGGKIVELRILIPFGFSVIPSLIIALGGVQ</sequence>
<feature type="transmembrane region" description="Helical" evidence="1">
    <location>
        <begin position="121"/>
        <end position="148"/>
    </location>
</feature>
<comment type="caution">
    <text evidence="2">The sequence shown here is derived from an EMBL/GenBank/DDBJ whole genome shotgun (WGS) entry which is preliminary data.</text>
</comment>
<feature type="transmembrane region" description="Helical" evidence="1">
    <location>
        <begin position="227"/>
        <end position="248"/>
    </location>
</feature>
<feature type="transmembrane region" description="Helical" evidence="1">
    <location>
        <begin position="254"/>
        <end position="273"/>
    </location>
</feature>
<keyword evidence="1" id="KW-1133">Transmembrane helix</keyword>
<dbReference type="EMBL" id="JABXWD010000071">
    <property type="protein sequence ID" value="MBV6341088.1"/>
    <property type="molecule type" value="Genomic_DNA"/>
</dbReference>
<evidence type="ECO:0000313" key="3">
    <source>
        <dbReference type="Proteomes" id="UP001196980"/>
    </source>
</evidence>
<keyword evidence="1" id="KW-0812">Transmembrane</keyword>
<reference evidence="2 3" key="1">
    <citation type="journal article" date="2020" name="J Geophys Res Biogeosci">
        <title>Magnetotaxis as an Adaptation to Enable Bacterial Shuttling of Microbial Sulfur and Sulfur Cycling Across Aquatic Oxic#Anoxic Interfaces.</title>
        <authorList>
            <person name="Li J."/>
            <person name="Liu P."/>
            <person name="Wang J."/>
            <person name="Roberts A.P."/>
            <person name="Pan Y."/>
        </authorList>
    </citation>
    <scope>NUCLEOTIDE SEQUENCE [LARGE SCALE GENOMIC DNA]</scope>
    <source>
        <strain evidence="2 3">MYR-1_YQ</strain>
    </source>
</reference>
<evidence type="ECO:0000313" key="2">
    <source>
        <dbReference type="EMBL" id="MBV6341088.1"/>
    </source>
</evidence>
<feature type="transmembrane region" description="Helical" evidence="1">
    <location>
        <begin position="168"/>
        <end position="190"/>
    </location>
</feature>
<dbReference type="Proteomes" id="UP001196980">
    <property type="component" value="Unassembled WGS sequence"/>
</dbReference>
<protein>
    <submittedName>
        <fullName evidence="2">Uncharacterized protein</fullName>
    </submittedName>
</protein>
<proteinExistence type="predicted"/>
<keyword evidence="1" id="KW-0472">Membrane</keyword>
<accession>A0ABS6RZ83</accession>
<name>A0ABS6RZ83_9BACT</name>